<evidence type="ECO:0000313" key="3">
    <source>
        <dbReference type="Proteomes" id="UP000033393"/>
    </source>
</evidence>
<proteinExistence type="predicted"/>
<dbReference type="Pfam" id="PF00553">
    <property type="entry name" value="CBM_2"/>
    <property type="match status" value="1"/>
</dbReference>
<dbReference type="PROSITE" id="PS51173">
    <property type="entry name" value="CBM2"/>
    <property type="match status" value="1"/>
</dbReference>
<dbReference type="Proteomes" id="UP000033393">
    <property type="component" value="Unassembled WGS sequence"/>
</dbReference>
<sequence>TTTTTTTTNPPGDADCKVSDAINAWNTGLTSNITITNTGTTPISGWSLAFTLPGGQNITSGWSATYSPTSGQVTAKNVNYNADIAPNASITVGFQATHTGDAAAPASFALNGKTCAAA</sequence>
<name>A0A0F0GFX7_LENAE</name>
<evidence type="ECO:0000313" key="2">
    <source>
        <dbReference type="EMBL" id="KJK32992.1"/>
    </source>
</evidence>
<dbReference type="GO" id="GO:0004553">
    <property type="term" value="F:hydrolase activity, hydrolyzing O-glycosyl compounds"/>
    <property type="evidence" value="ECO:0007669"/>
    <property type="project" value="InterPro"/>
</dbReference>
<accession>A0A0F0GFX7</accession>
<dbReference type="InterPro" id="IPR001919">
    <property type="entry name" value="CBD2"/>
</dbReference>
<dbReference type="GO" id="GO:0005975">
    <property type="term" value="P:carbohydrate metabolic process"/>
    <property type="evidence" value="ECO:0007669"/>
    <property type="project" value="InterPro"/>
</dbReference>
<comment type="caution">
    <text evidence="2">The sequence shown here is derived from an EMBL/GenBank/DDBJ whole genome shotgun (WGS) entry which is preliminary data.</text>
</comment>
<dbReference type="PATRIC" id="fig|68170.10.peg.4016"/>
<dbReference type="SMART" id="SM00637">
    <property type="entry name" value="CBD_II"/>
    <property type="match status" value="1"/>
</dbReference>
<reference evidence="2 3" key="1">
    <citation type="submission" date="2015-02" db="EMBL/GenBank/DDBJ databases">
        <authorList>
            <person name="Ju K.-S."/>
            <person name="Doroghazi J.R."/>
            <person name="Metcalf W."/>
        </authorList>
    </citation>
    <scope>NUCLEOTIDE SEQUENCE [LARGE SCALE GENOMIC DNA]</scope>
    <source>
        <strain evidence="2 3">NRRL B-16140</strain>
    </source>
</reference>
<gene>
    <name evidence="2" type="ORF">UK23_47900</name>
</gene>
<dbReference type="InterPro" id="IPR008965">
    <property type="entry name" value="CBM2/CBM3_carb-bd_dom_sf"/>
</dbReference>
<dbReference type="RefSeq" id="WP_045318539.1">
    <property type="nucleotide sequence ID" value="NZ_JYJG01000614.1"/>
</dbReference>
<protein>
    <recommendedName>
        <fullName evidence="1">CBM2 domain-containing protein</fullName>
    </recommendedName>
</protein>
<dbReference type="InterPro" id="IPR012291">
    <property type="entry name" value="CBM2_carb-bd_dom_sf"/>
</dbReference>
<evidence type="ECO:0000259" key="1">
    <source>
        <dbReference type="PROSITE" id="PS51173"/>
    </source>
</evidence>
<dbReference type="EMBL" id="JYJG01000614">
    <property type="protein sequence ID" value="KJK32992.1"/>
    <property type="molecule type" value="Genomic_DNA"/>
</dbReference>
<organism evidence="2 3">
    <name type="scientific">Lentzea aerocolonigenes</name>
    <name type="common">Lechevalieria aerocolonigenes</name>
    <name type="synonym">Saccharothrix aerocolonigenes</name>
    <dbReference type="NCBI Taxonomy" id="68170"/>
    <lineage>
        <taxon>Bacteria</taxon>
        <taxon>Bacillati</taxon>
        <taxon>Actinomycetota</taxon>
        <taxon>Actinomycetes</taxon>
        <taxon>Pseudonocardiales</taxon>
        <taxon>Pseudonocardiaceae</taxon>
        <taxon>Lentzea</taxon>
    </lineage>
</organism>
<dbReference type="Gene3D" id="2.60.40.290">
    <property type="match status" value="1"/>
</dbReference>
<dbReference type="eggNOG" id="COG3509">
    <property type="taxonomic scope" value="Bacteria"/>
</dbReference>
<keyword evidence="3" id="KW-1185">Reference proteome</keyword>
<feature type="non-terminal residue" evidence="2">
    <location>
        <position position="1"/>
    </location>
</feature>
<feature type="domain" description="CBM2" evidence="1">
    <location>
        <begin position="9"/>
        <end position="118"/>
    </location>
</feature>
<dbReference type="SUPFAM" id="SSF49384">
    <property type="entry name" value="Carbohydrate-binding domain"/>
    <property type="match status" value="1"/>
</dbReference>
<dbReference type="GO" id="GO:0030247">
    <property type="term" value="F:polysaccharide binding"/>
    <property type="evidence" value="ECO:0007669"/>
    <property type="project" value="UniProtKB-UniRule"/>
</dbReference>
<dbReference type="AlphaFoldDB" id="A0A0F0GFX7"/>